<dbReference type="InterPro" id="IPR026444">
    <property type="entry name" value="Secre_tail"/>
</dbReference>
<dbReference type="PROSITE" id="PS51020">
    <property type="entry name" value="SPONDIN"/>
    <property type="match status" value="1"/>
</dbReference>
<accession>A0A5C7GKC3</accession>
<feature type="chain" id="PRO_5022805462" evidence="2">
    <location>
        <begin position="25"/>
        <end position="305"/>
    </location>
</feature>
<evidence type="ECO:0000259" key="3">
    <source>
        <dbReference type="PROSITE" id="PS51020"/>
    </source>
</evidence>
<dbReference type="OrthoDB" id="8478811at2"/>
<keyword evidence="5" id="KW-1185">Reference proteome</keyword>
<gene>
    <name evidence="4" type="ORF">FUA22_03195</name>
</gene>
<feature type="domain" description="Spondin" evidence="3">
    <location>
        <begin position="14"/>
        <end position="205"/>
    </location>
</feature>
<dbReference type="NCBIfam" id="TIGR04183">
    <property type="entry name" value="Por_Secre_tail"/>
    <property type="match status" value="1"/>
</dbReference>
<organism evidence="4 5">
    <name type="scientific">Seonamhaeicola maritimus</name>
    <dbReference type="NCBI Taxonomy" id="2591822"/>
    <lineage>
        <taxon>Bacteria</taxon>
        <taxon>Pseudomonadati</taxon>
        <taxon>Bacteroidota</taxon>
        <taxon>Flavobacteriia</taxon>
        <taxon>Flavobacteriales</taxon>
        <taxon>Flavobacteriaceae</taxon>
    </lineage>
</organism>
<protein>
    <submittedName>
        <fullName evidence="4">T9SS type A sorting domain-containing protein</fullName>
    </submittedName>
</protein>
<dbReference type="AlphaFoldDB" id="A0A5C7GKC3"/>
<evidence type="ECO:0000313" key="5">
    <source>
        <dbReference type="Proteomes" id="UP000321080"/>
    </source>
</evidence>
<dbReference type="Pfam" id="PF18962">
    <property type="entry name" value="Por_Secre_tail"/>
    <property type="match status" value="1"/>
</dbReference>
<evidence type="ECO:0000256" key="1">
    <source>
        <dbReference type="ARBA" id="ARBA00022729"/>
    </source>
</evidence>
<dbReference type="Gene3D" id="2.60.40.2130">
    <property type="entry name" value="F-spondin domain"/>
    <property type="match status" value="1"/>
</dbReference>
<dbReference type="InterPro" id="IPR009465">
    <property type="entry name" value="Spondin_N"/>
</dbReference>
<dbReference type="EMBL" id="VRKQ01000008">
    <property type="protein sequence ID" value="TXG38909.1"/>
    <property type="molecule type" value="Genomic_DNA"/>
</dbReference>
<sequence>MKKITVLSTFILLASYLSFSQSVASYDIVFESIWDSESNDALSGCSTIALPDGAHWSSLVGATHASANTFLEMGQMASAGIESVAETGSFGTFQTEVSSNSDADQFINGGGLGTAKGTISIIDLQVSENYPLLTLASMIAPTPDWFIAINSYDLRNGGSWVSTATIDLFPYDAGTEEGSDYKLSNPDTNPQGIITSRSNTTPFNAKKIGTITITLKSVLNTSDKELNELSFYPNPAKGRINISNQQDINLQDVIMYSVSGQFIKKFKITPLKSMSLDISNLSSGMYLMKTITKEGSSKTQKLLVQ</sequence>
<dbReference type="Pfam" id="PF06468">
    <property type="entry name" value="Spond_N"/>
    <property type="match status" value="1"/>
</dbReference>
<name>A0A5C7GKC3_9FLAO</name>
<dbReference type="RefSeq" id="WP_147766390.1">
    <property type="nucleotide sequence ID" value="NZ_VRKQ01000008.1"/>
</dbReference>
<keyword evidence="1 2" id="KW-0732">Signal</keyword>
<dbReference type="NCBIfam" id="NF038123">
    <property type="entry name" value="NF038123_dom"/>
    <property type="match status" value="1"/>
</dbReference>
<reference evidence="4 5" key="1">
    <citation type="submission" date="2019-08" db="EMBL/GenBank/DDBJ databases">
        <title>Seonamhaeicola sediminis sp. nov., isolated from marine sediment.</title>
        <authorList>
            <person name="Cao W.R."/>
        </authorList>
    </citation>
    <scope>NUCLEOTIDE SEQUENCE [LARGE SCALE GENOMIC DNA]</scope>
    <source>
        <strain evidence="4 5">1505</strain>
    </source>
</reference>
<evidence type="ECO:0000313" key="4">
    <source>
        <dbReference type="EMBL" id="TXG38909.1"/>
    </source>
</evidence>
<feature type="signal peptide" evidence="2">
    <location>
        <begin position="1"/>
        <end position="24"/>
    </location>
</feature>
<proteinExistence type="predicted"/>
<evidence type="ECO:0000256" key="2">
    <source>
        <dbReference type="SAM" id="SignalP"/>
    </source>
</evidence>
<comment type="caution">
    <text evidence="4">The sequence shown here is derived from an EMBL/GenBank/DDBJ whole genome shotgun (WGS) entry which is preliminary data.</text>
</comment>
<dbReference type="Proteomes" id="UP000321080">
    <property type="component" value="Unassembled WGS sequence"/>
</dbReference>
<dbReference type="InterPro" id="IPR038678">
    <property type="entry name" value="Spondin_N_sf"/>
</dbReference>